<keyword evidence="2" id="KW-1185">Reference proteome</keyword>
<protein>
    <submittedName>
        <fullName evidence="1">Uncharacterized protein</fullName>
    </submittedName>
</protein>
<evidence type="ECO:0000313" key="2">
    <source>
        <dbReference type="Proteomes" id="UP000245626"/>
    </source>
</evidence>
<dbReference type="EMBL" id="KZ820269">
    <property type="protein sequence ID" value="PWN48098.1"/>
    <property type="molecule type" value="Genomic_DNA"/>
</dbReference>
<name>A0ACD0NQJ7_9BASI</name>
<dbReference type="Proteomes" id="UP000245626">
    <property type="component" value="Unassembled WGS sequence"/>
</dbReference>
<proteinExistence type="predicted"/>
<organism evidence="1 2">
    <name type="scientific">Violaceomyces palustris</name>
    <dbReference type="NCBI Taxonomy" id="1673888"/>
    <lineage>
        <taxon>Eukaryota</taxon>
        <taxon>Fungi</taxon>
        <taxon>Dikarya</taxon>
        <taxon>Basidiomycota</taxon>
        <taxon>Ustilaginomycotina</taxon>
        <taxon>Ustilaginomycetes</taxon>
        <taxon>Violaceomycetales</taxon>
        <taxon>Violaceomycetaceae</taxon>
        <taxon>Violaceomyces</taxon>
    </lineage>
</organism>
<accession>A0ACD0NQJ7</accession>
<gene>
    <name evidence="1" type="ORF">IE53DRAFT_364170</name>
</gene>
<sequence>MSTQSQSQTHTSDGDQRNAPGPNQDVGKHGGDERKEHEKGQENSHNVLDSTDQKSLKNRLAQAAKEEKEEKKAESQPGPPPTAAARANGNEPSRGAKIDEQIEEEERKLLEKKGIKP</sequence>
<reference evidence="1 2" key="1">
    <citation type="journal article" date="2018" name="Mol. Biol. Evol.">
        <title>Broad Genomic Sampling Reveals a Smut Pathogenic Ancestry of the Fungal Clade Ustilaginomycotina.</title>
        <authorList>
            <person name="Kijpornyongpan T."/>
            <person name="Mondo S.J."/>
            <person name="Barry K."/>
            <person name="Sandor L."/>
            <person name="Lee J."/>
            <person name="Lipzen A."/>
            <person name="Pangilinan J."/>
            <person name="LaButti K."/>
            <person name="Hainaut M."/>
            <person name="Henrissat B."/>
            <person name="Grigoriev I.V."/>
            <person name="Spatafora J.W."/>
            <person name="Aime M.C."/>
        </authorList>
    </citation>
    <scope>NUCLEOTIDE SEQUENCE [LARGE SCALE GENOMIC DNA]</scope>
    <source>
        <strain evidence="1 2">SA 807</strain>
    </source>
</reference>
<evidence type="ECO:0000313" key="1">
    <source>
        <dbReference type="EMBL" id="PWN48098.1"/>
    </source>
</evidence>